<keyword evidence="2" id="KW-0472">Membrane</keyword>
<dbReference type="InterPro" id="IPR055407">
    <property type="entry name" value="TraM_C"/>
</dbReference>
<keyword evidence="5" id="KW-1185">Reference proteome</keyword>
<evidence type="ECO:0000256" key="1">
    <source>
        <dbReference type="SAM" id="MobiDB-lite"/>
    </source>
</evidence>
<reference evidence="4 5" key="1">
    <citation type="submission" date="2018-04" db="EMBL/GenBank/DDBJ databases">
        <title>Draft Genome Sequence of Phosphate-Solubilizing Chryseobacterium sp. ISE14 that is a Biocontrol and Plant Growth-Promoting Rhizobacterium Isolated from Cucumber.</title>
        <authorList>
            <person name="Jeong J.-J."/>
            <person name="Sang M.K."/>
            <person name="Choi I.-G."/>
            <person name="Kim K.D."/>
        </authorList>
    </citation>
    <scope>NUCLEOTIDE SEQUENCE [LARGE SCALE GENOMIC DNA]</scope>
    <source>
        <strain evidence="4 5">ISE14</strain>
    </source>
</reference>
<dbReference type="Pfam" id="PF12508">
    <property type="entry name" value="Transposon_TraM"/>
    <property type="match status" value="1"/>
</dbReference>
<accession>A0A316WT59</accession>
<dbReference type="OrthoDB" id="1249787at2"/>
<dbReference type="EMBL" id="PPED02000009">
    <property type="protein sequence ID" value="PWN62408.1"/>
    <property type="molecule type" value="Genomic_DNA"/>
</dbReference>
<evidence type="ECO:0000313" key="4">
    <source>
        <dbReference type="EMBL" id="PWN62408.1"/>
    </source>
</evidence>
<dbReference type="AlphaFoldDB" id="A0A316WT59"/>
<keyword evidence="2" id="KW-0812">Transmembrane</keyword>
<gene>
    <name evidence="4" type="ORF">C1631_022855</name>
</gene>
<comment type="caution">
    <text evidence="4">The sequence shown here is derived from an EMBL/GenBank/DDBJ whole genome shotgun (WGS) entry which is preliminary data.</text>
</comment>
<sequence length="364" mass="39337">MAINFQELIKDQKVKNALVIGGAVIVAAVFLYILFGGSSDPENVRNDKEVMIGDDASRLNFEVPSNHDSTLEGGTKIEAYDRKISDSISYAKRQNDAINQINLNNGTSSSSNNTDDGFTDVEFEQMRKRSLSNSQSSKPSPSNTHNTYGNSSMWSDDAPSGSNIGYSDLGNAIPKPQPKPRKKSSSPQAYQSQPVEDDNINFETQFVNPVPQTTQNVAKVGKSVKGKLISSGYATSGRSLSFVLLENFSVGTQQIKKGQVITGSCILNDNRLLVRFNTMKVGTQNLPVNARLIGYDGGEGLLIRGNSNTGNEAGSILKDEAQNQVSRIPVVGGILSRATSSGSSRNSENKIQLTNNVEVQIMFN</sequence>
<feature type="compositionally biased region" description="Low complexity" evidence="1">
    <location>
        <begin position="131"/>
        <end position="143"/>
    </location>
</feature>
<feature type="transmembrane region" description="Helical" evidence="2">
    <location>
        <begin position="16"/>
        <end position="35"/>
    </location>
</feature>
<protein>
    <recommendedName>
        <fullName evidence="3">Conjugative transposon TraM C-terminal domain-containing protein</fullName>
    </recommendedName>
</protein>
<dbReference type="RefSeq" id="WP_109714401.1">
    <property type="nucleotide sequence ID" value="NZ_PPED02000009.1"/>
</dbReference>
<evidence type="ECO:0000259" key="3">
    <source>
        <dbReference type="Pfam" id="PF12508"/>
    </source>
</evidence>
<evidence type="ECO:0000313" key="5">
    <source>
        <dbReference type="Proteomes" id="UP000236594"/>
    </source>
</evidence>
<organism evidence="4 5">
    <name type="scientific">Chryseobacterium phosphatilyticum</name>
    <dbReference type="NCBI Taxonomy" id="475075"/>
    <lineage>
        <taxon>Bacteria</taxon>
        <taxon>Pseudomonadati</taxon>
        <taxon>Bacteroidota</taxon>
        <taxon>Flavobacteriia</taxon>
        <taxon>Flavobacteriales</taxon>
        <taxon>Weeksellaceae</taxon>
        <taxon>Chryseobacterium group</taxon>
        <taxon>Chryseobacterium</taxon>
    </lineage>
</organism>
<keyword evidence="2" id="KW-1133">Transmembrane helix</keyword>
<dbReference type="Proteomes" id="UP000236594">
    <property type="component" value="Unassembled WGS sequence"/>
</dbReference>
<feature type="compositionally biased region" description="Polar residues" evidence="1">
    <location>
        <begin position="144"/>
        <end position="165"/>
    </location>
</feature>
<feature type="region of interest" description="Disordered" evidence="1">
    <location>
        <begin position="126"/>
        <end position="194"/>
    </location>
</feature>
<feature type="domain" description="Conjugative transposon TraM C-terminal" evidence="3">
    <location>
        <begin position="234"/>
        <end position="359"/>
    </location>
</feature>
<name>A0A316WT59_9FLAO</name>
<proteinExistence type="predicted"/>
<evidence type="ECO:0000256" key="2">
    <source>
        <dbReference type="SAM" id="Phobius"/>
    </source>
</evidence>